<name>A0A5B6TKI2_9BACT</name>
<accession>A0A5B6TKI2</accession>
<dbReference type="RefSeq" id="WP_149089525.1">
    <property type="nucleotide sequence ID" value="NZ_VKKY01000001.1"/>
</dbReference>
<reference evidence="1 2" key="1">
    <citation type="submission" date="2019-07" db="EMBL/GenBank/DDBJ databases">
        <title>Rufibacter sp. nov., isolated from lake sediment.</title>
        <authorList>
            <person name="Qu J.-H."/>
        </authorList>
    </citation>
    <scope>NUCLEOTIDE SEQUENCE [LARGE SCALE GENOMIC DNA]</scope>
    <source>
        <strain evidence="1 2">NBS58-1</strain>
    </source>
</reference>
<protein>
    <submittedName>
        <fullName evidence="1">Uncharacterized protein</fullName>
    </submittedName>
</protein>
<gene>
    <name evidence="1" type="ORF">FOA19_04225</name>
</gene>
<sequence length="189" mass="21709">MTTRIHGVAEAEQKEYIKLESGTSLDFLVPAGLDLKSVLPEHRWKKHHLHAYVCHIINEKRIMGRKGEEENPYVHLCSKDLERMLTTKECKRVVLDLEEAGVIELDGEFRAGKEGRPGKCLGYRFTEVYASQRLYIETFHNRVLLRKVQASEAIILPEDETFRYLHRQLGRLGIDLQKAYKSVTGGGAF</sequence>
<dbReference type="EMBL" id="VKKY01000001">
    <property type="protein sequence ID" value="KAA3439885.1"/>
    <property type="molecule type" value="Genomic_DNA"/>
</dbReference>
<keyword evidence="2" id="KW-1185">Reference proteome</keyword>
<dbReference type="AlphaFoldDB" id="A0A5B6TKI2"/>
<organism evidence="1 2">
    <name type="scientific">Rufibacter hautae</name>
    <dbReference type="NCBI Taxonomy" id="2595005"/>
    <lineage>
        <taxon>Bacteria</taxon>
        <taxon>Pseudomonadati</taxon>
        <taxon>Bacteroidota</taxon>
        <taxon>Cytophagia</taxon>
        <taxon>Cytophagales</taxon>
        <taxon>Hymenobacteraceae</taxon>
        <taxon>Rufibacter</taxon>
    </lineage>
</organism>
<dbReference type="Proteomes" id="UP000324133">
    <property type="component" value="Unassembled WGS sequence"/>
</dbReference>
<evidence type="ECO:0000313" key="1">
    <source>
        <dbReference type="EMBL" id="KAA3439885.1"/>
    </source>
</evidence>
<evidence type="ECO:0000313" key="2">
    <source>
        <dbReference type="Proteomes" id="UP000324133"/>
    </source>
</evidence>
<comment type="caution">
    <text evidence="1">The sequence shown here is derived from an EMBL/GenBank/DDBJ whole genome shotgun (WGS) entry which is preliminary data.</text>
</comment>
<proteinExistence type="predicted"/>